<sequence>MLRNGQGGRRRAKVLAAAITALVVAGLVLPTSAWAAQSDDDSDTVTWSVQPAGETGADGRAWAELTLDPGEKTTDYLVVTNHSSRDVTFRLSAADGYFTGTGRFNMLPMDRQSVDAGTWIDVQPSVRVAHGGEAVVPFTIDVPQNATPGDHLAGVAAGILSDADSGEVGVESRVGFRVMTRVMGELVPQIETDVSAVFVGSINPFLPGEIHVRYDIQNTGNVRLGAAPEVTVAGPLGILPRTVVADPIAEIAPGEHRTSSVTVPSQWPFFVSTIRLATSTSSVSDAAPIDATPSSVSTVAIAAMPWSQLAVLLFAALLMVVWRRSRRRQMAEVERRIDQARAEGRSSASVAPGTES</sequence>
<keyword evidence="5" id="KW-1185">Reference proteome</keyword>
<name>A0A4P6EIB0_9MICO</name>
<keyword evidence="2" id="KW-0472">Membrane</keyword>
<keyword evidence="2" id="KW-1133">Transmembrane helix</keyword>
<organism evidence="4 5">
    <name type="scientific">Microbacterium protaetiae</name>
    <dbReference type="NCBI Taxonomy" id="2509458"/>
    <lineage>
        <taxon>Bacteria</taxon>
        <taxon>Bacillati</taxon>
        <taxon>Actinomycetota</taxon>
        <taxon>Actinomycetes</taxon>
        <taxon>Micrococcales</taxon>
        <taxon>Microbacteriaceae</taxon>
        <taxon>Microbacterium</taxon>
    </lineage>
</organism>
<feature type="chain" id="PRO_5020870996" description="DUF916 domain-containing protein" evidence="3">
    <location>
        <begin position="36"/>
        <end position="356"/>
    </location>
</feature>
<evidence type="ECO:0000256" key="2">
    <source>
        <dbReference type="SAM" id="Phobius"/>
    </source>
</evidence>
<feature type="transmembrane region" description="Helical" evidence="2">
    <location>
        <begin position="303"/>
        <end position="322"/>
    </location>
</feature>
<protein>
    <recommendedName>
        <fullName evidence="6">DUF916 domain-containing protein</fullName>
    </recommendedName>
</protein>
<dbReference type="AlphaFoldDB" id="A0A4P6EIB0"/>
<proteinExistence type="predicted"/>
<evidence type="ECO:0000313" key="5">
    <source>
        <dbReference type="Proteomes" id="UP000293995"/>
    </source>
</evidence>
<evidence type="ECO:0000313" key="4">
    <source>
        <dbReference type="EMBL" id="QAY59897.1"/>
    </source>
</evidence>
<dbReference type="EMBL" id="CP035494">
    <property type="protein sequence ID" value="QAY59897.1"/>
    <property type="molecule type" value="Genomic_DNA"/>
</dbReference>
<dbReference type="RefSeq" id="WP_129388187.1">
    <property type="nucleotide sequence ID" value="NZ_CP035494.1"/>
</dbReference>
<accession>A0A4P6EIB0</accession>
<evidence type="ECO:0000256" key="3">
    <source>
        <dbReference type="SAM" id="SignalP"/>
    </source>
</evidence>
<feature type="signal peptide" evidence="3">
    <location>
        <begin position="1"/>
        <end position="35"/>
    </location>
</feature>
<dbReference type="OrthoDB" id="4336304at2"/>
<feature type="region of interest" description="Disordered" evidence="1">
    <location>
        <begin position="337"/>
        <end position="356"/>
    </location>
</feature>
<dbReference type="Proteomes" id="UP000293995">
    <property type="component" value="Chromosome"/>
</dbReference>
<evidence type="ECO:0008006" key="6">
    <source>
        <dbReference type="Google" id="ProtNLM"/>
    </source>
</evidence>
<dbReference type="KEGG" id="mprt:ET475_07755"/>
<evidence type="ECO:0000256" key="1">
    <source>
        <dbReference type="SAM" id="MobiDB-lite"/>
    </source>
</evidence>
<keyword evidence="3" id="KW-0732">Signal</keyword>
<gene>
    <name evidence="4" type="ORF">ET475_07755</name>
</gene>
<reference evidence="4 5" key="1">
    <citation type="submission" date="2019-01" db="EMBL/GenBank/DDBJ databases">
        <title>Genome sequencing of strain DFW100M-13.</title>
        <authorList>
            <person name="Heo J."/>
            <person name="Kim S.-J."/>
            <person name="Kim J.-S."/>
            <person name="Hong S.-B."/>
            <person name="Kwon S.-W."/>
        </authorList>
    </citation>
    <scope>NUCLEOTIDE SEQUENCE [LARGE SCALE GENOMIC DNA]</scope>
    <source>
        <strain evidence="4 5">DFW100M-13</strain>
    </source>
</reference>
<keyword evidence="2" id="KW-0812">Transmembrane</keyword>